<dbReference type="AlphaFoldDB" id="A0AAW1S4E5"/>
<protein>
    <submittedName>
        <fullName evidence="3">Uncharacterized protein</fullName>
    </submittedName>
</protein>
<reference evidence="3 4" key="1">
    <citation type="journal article" date="2024" name="Nat. Commun.">
        <title>Phylogenomics reveals the evolutionary origins of lichenization in chlorophyte algae.</title>
        <authorList>
            <person name="Puginier C."/>
            <person name="Libourel C."/>
            <person name="Otte J."/>
            <person name="Skaloud P."/>
            <person name="Haon M."/>
            <person name="Grisel S."/>
            <person name="Petersen M."/>
            <person name="Berrin J.G."/>
            <person name="Delaux P.M."/>
            <person name="Dal Grande F."/>
            <person name="Keller J."/>
        </authorList>
    </citation>
    <scope>NUCLEOTIDE SEQUENCE [LARGE SCALE GENOMIC DNA]</scope>
    <source>
        <strain evidence="3 4">SAG 245.80</strain>
    </source>
</reference>
<keyword evidence="2" id="KW-1133">Transmembrane helix</keyword>
<name>A0AAW1S4E5_9CHLO</name>
<keyword evidence="4" id="KW-1185">Reference proteome</keyword>
<sequence>MLSQWGRVEDEATESMTPRKPAALNTQGGLLTRPSSGTRMHLLLICGLCFAQLLVLAVLGGGLTVTRLMVERVDVALEGLDLTLLQAVPLAPVDWVATLAGHRLVSQEEEVDGLHSDSISFSGGMFNRTTTVTSGSALVSNVAATGPYSVGSGILSLNAVAGNSSDVGLAPVQRILAAQGAWVRLTNAATGESELFALLAGGG</sequence>
<evidence type="ECO:0000313" key="3">
    <source>
        <dbReference type="EMBL" id="KAK9840624.1"/>
    </source>
</evidence>
<keyword evidence="2" id="KW-0472">Membrane</keyword>
<evidence type="ECO:0000256" key="1">
    <source>
        <dbReference type="SAM" id="MobiDB-lite"/>
    </source>
</evidence>
<keyword evidence="2" id="KW-0812">Transmembrane</keyword>
<proteinExistence type="predicted"/>
<feature type="region of interest" description="Disordered" evidence="1">
    <location>
        <begin position="1"/>
        <end position="30"/>
    </location>
</feature>
<accession>A0AAW1S4E5</accession>
<evidence type="ECO:0000256" key="2">
    <source>
        <dbReference type="SAM" id="Phobius"/>
    </source>
</evidence>
<dbReference type="EMBL" id="JALJOU010000013">
    <property type="protein sequence ID" value="KAK9840624.1"/>
    <property type="molecule type" value="Genomic_DNA"/>
</dbReference>
<feature type="transmembrane region" description="Helical" evidence="2">
    <location>
        <begin position="40"/>
        <end position="63"/>
    </location>
</feature>
<dbReference type="Proteomes" id="UP001445335">
    <property type="component" value="Unassembled WGS sequence"/>
</dbReference>
<organism evidence="3 4">
    <name type="scientific">Elliptochloris bilobata</name>
    <dbReference type="NCBI Taxonomy" id="381761"/>
    <lineage>
        <taxon>Eukaryota</taxon>
        <taxon>Viridiplantae</taxon>
        <taxon>Chlorophyta</taxon>
        <taxon>core chlorophytes</taxon>
        <taxon>Trebouxiophyceae</taxon>
        <taxon>Trebouxiophyceae incertae sedis</taxon>
        <taxon>Elliptochloris clade</taxon>
        <taxon>Elliptochloris</taxon>
    </lineage>
</organism>
<gene>
    <name evidence="3" type="ORF">WJX81_005218</name>
</gene>
<evidence type="ECO:0000313" key="4">
    <source>
        <dbReference type="Proteomes" id="UP001445335"/>
    </source>
</evidence>
<comment type="caution">
    <text evidence="3">The sequence shown here is derived from an EMBL/GenBank/DDBJ whole genome shotgun (WGS) entry which is preliminary data.</text>
</comment>